<keyword evidence="1" id="KW-0812">Transmembrane</keyword>
<evidence type="ECO:0000313" key="3">
    <source>
        <dbReference type="Proteomes" id="UP000014028"/>
    </source>
</evidence>
<organism evidence="2 3">
    <name type="scientific">Bacillus cereus VD184</name>
    <dbReference type="NCBI Taxonomy" id="1053242"/>
    <lineage>
        <taxon>Bacteria</taxon>
        <taxon>Bacillati</taxon>
        <taxon>Bacillota</taxon>
        <taxon>Bacilli</taxon>
        <taxon>Bacillales</taxon>
        <taxon>Bacillaceae</taxon>
        <taxon>Bacillus</taxon>
        <taxon>Bacillus cereus group</taxon>
    </lineage>
</organism>
<name>A0A9W5R531_BACCE</name>
<evidence type="ECO:0000313" key="2">
    <source>
        <dbReference type="EMBL" id="EOQ08262.1"/>
    </source>
</evidence>
<evidence type="ECO:0000256" key="1">
    <source>
        <dbReference type="SAM" id="Phobius"/>
    </source>
</evidence>
<reference evidence="2 3" key="1">
    <citation type="submission" date="2012-12" db="EMBL/GenBank/DDBJ databases">
        <title>The Genome Sequence of Bacillus cereus VD184.</title>
        <authorList>
            <consortium name="The Broad Institute Genome Sequencing Platform"/>
            <consortium name="The Broad Institute Genome Sequencing Center for Infectious Disease"/>
            <person name="Feldgarden M."/>
            <person name="Van der Auwera G.A."/>
            <person name="Mahillon J."/>
            <person name="Duprez V."/>
            <person name="Timmery S."/>
            <person name="Mattelet C."/>
            <person name="Dierick K."/>
            <person name="Sun M."/>
            <person name="Yu Z."/>
            <person name="Zhu L."/>
            <person name="Hu X."/>
            <person name="Shank E.B."/>
            <person name="Swiecicka I."/>
            <person name="Hansen B.M."/>
            <person name="Andrup L."/>
            <person name="Walker B."/>
            <person name="Young S.K."/>
            <person name="Zeng Q."/>
            <person name="Gargeya S."/>
            <person name="Fitzgerald M."/>
            <person name="Haas B."/>
            <person name="Abouelleil A."/>
            <person name="Alvarado L."/>
            <person name="Arachchi H.M."/>
            <person name="Berlin A.M."/>
            <person name="Chapman S.B."/>
            <person name="Dewar J."/>
            <person name="Goldberg J."/>
            <person name="Griggs A."/>
            <person name="Gujja S."/>
            <person name="Hansen M."/>
            <person name="Howarth C."/>
            <person name="Imamovic A."/>
            <person name="Larimer J."/>
            <person name="McCowan C."/>
            <person name="Murphy C."/>
            <person name="Neiman D."/>
            <person name="Pearson M."/>
            <person name="Priest M."/>
            <person name="Roberts A."/>
            <person name="Saif S."/>
            <person name="Shea T."/>
            <person name="Sisk P."/>
            <person name="Sykes S."/>
            <person name="Wortman J."/>
            <person name="Nusbaum C."/>
            <person name="Birren B."/>
        </authorList>
    </citation>
    <scope>NUCLEOTIDE SEQUENCE [LARGE SCALE GENOMIC DNA]</scope>
    <source>
        <strain evidence="2 3">VD184</strain>
    </source>
</reference>
<dbReference type="AlphaFoldDB" id="A0A9W5R531"/>
<protein>
    <submittedName>
        <fullName evidence="2">Uncharacterized protein</fullName>
    </submittedName>
</protein>
<sequence>MPPFLKVRKGGIFIMKIKMHVNSDFSYLHRMILVVSFIVTVICNGKI</sequence>
<comment type="caution">
    <text evidence="2">The sequence shown here is derived from an EMBL/GenBank/DDBJ whole genome shotgun (WGS) entry which is preliminary data.</text>
</comment>
<proteinExistence type="predicted"/>
<accession>A0A9W5R531</accession>
<feature type="transmembrane region" description="Helical" evidence="1">
    <location>
        <begin position="27"/>
        <end position="45"/>
    </location>
</feature>
<gene>
    <name evidence="2" type="ORF">IKC_04939</name>
</gene>
<keyword evidence="1" id="KW-1133">Transmembrane helix</keyword>
<dbReference type="Proteomes" id="UP000014028">
    <property type="component" value="Unassembled WGS sequence"/>
</dbReference>
<dbReference type="EMBL" id="AHFK01000060">
    <property type="protein sequence ID" value="EOQ08262.1"/>
    <property type="molecule type" value="Genomic_DNA"/>
</dbReference>
<keyword evidence="1" id="KW-0472">Membrane</keyword>